<keyword evidence="13" id="KW-0511">Multifunctional enzyme</keyword>
<comment type="function">
    <text evidence="14 19">Bifunctional enzyme that catalyzes the epimerization of the S- and R-forms of NAD(P)HX and the dehydration of the S-form of NAD(P)HX at the expense of ADP, which is converted to AMP. This allows the repair of both epimers of NAD(P)HX, a damaged form of NAD(P)H that is a result of enzymatic or heat-dependent hydration.</text>
</comment>
<keyword evidence="7 17" id="KW-0067">ATP-binding</keyword>
<gene>
    <name evidence="18" type="primary">nnrE</name>
    <name evidence="17" type="synonym">nnrD</name>
    <name evidence="22" type="ORF">B4109_1301</name>
</gene>
<feature type="binding site" evidence="18">
    <location>
        <position position="115"/>
    </location>
    <ligand>
        <name>K(+)</name>
        <dbReference type="ChEBI" id="CHEBI:29103"/>
    </ligand>
</feature>
<comment type="similarity">
    <text evidence="18">Belongs to the NnrE/AIBP family.</text>
</comment>
<dbReference type="InterPro" id="IPR017953">
    <property type="entry name" value="Carbohydrate_kinase_pred_CS"/>
</dbReference>
<dbReference type="CDD" id="cd01171">
    <property type="entry name" value="YXKO-related"/>
    <property type="match status" value="1"/>
</dbReference>
<feature type="binding site" evidence="18">
    <location>
        <position position="220"/>
    </location>
    <ligand>
        <name>K(+)</name>
        <dbReference type="ChEBI" id="CHEBI:29103"/>
    </ligand>
</feature>
<dbReference type="PANTHER" id="PTHR12592:SF0">
    <property type="entry name" value="ATP-DEPENDENT (S)-NAD(P)H-HYDRATE DEHYDRATASE"/>
    <property type="match status" value="1"/>
</dbReference>
<dbReference type="PROSITE" id="PS51385">
    <property type="entry name" value="YJEF_N"/>
    <property type="match status" value="1"/>
</dbReference>
<comment type="subunit">
    <text evidence="17">Homotetramer.</text>
</comment>
<comment type="function">
    <text evidence="17">Catalyzes the dehydration of the S-form of NAD(P)HX at the expense of ADP, which is converted to AMP. Together with NAD(P)HX epimerase, which catalyzes the epimerization of the S- and R-forms, the enzyme allows the repair of both epimers of NAD(P)HX, a damaged form of NAD(P)H that is a result of enzymatic or heat-dependent hydration.</text>
</comment>
<evidence type="ECO:0000256" key="14">
    <source>
        <dbReference type="ARBA" id="ARBA00025153"/>
    </source>
</evidence>
<keyword evidence="12 17" id="KW-0456">Lyase</keyword>
<feature type="binding site" evidence="17">
    <location>
        <position position="500"/>
    </location>
    <ligand>
        <name>AMP</name>
        <dbReference type="ChEBI" id="CHEBI:456215"/>
    </ligand>
</feature>
<dbReference type="EMBL" id="LQYV01000125">
    <property type="protein sequence ID" value="KYD22382.1"/>
    <property type="molecule type" value="Genomic_DNA"/>
</dbReference>
<feature type="binding site" evidence="18">
    <location>
        <position position="217"/>
    </location>
    <ligand>
        <name>(6S)-NADPHX</name>
        <dbReference type="ChEBI" id="CHEBI:64076"/>
    </ligand>
</feature>
<dbReference type="GO" id="GO:0110051">
    <property type="term" value="P:metabolite repair"/>
    <property type="evidence" value="ECO:0007669"/>
    <property type="project" value="TreeGrafter"/>
</dbReference>
<comment type="similarity">
    <text evidence="3 19">In the N-terminal section; belongs to the NnrE/AIBP family.</text>
</comment>
<feature type="binding site" evidence="17">
    <location>
        <position position="434"/>
    </location>
    <ligand>
        <name>(6S)-NADPHX</name>
        <dbReference type="ChEBI" id="CHEBI:64076"/>
    </ligand>
</feature>
<keyword evidence="11 18" id="KW-0413">Isomerase</keyword>
<comment type="catalytic activity">
    <reaction evidence="16 17 19">
        <text>(6S)-NADPHX + ADP = AMP + phosphate + NADPH + H(+)</text>
        <dbReference type="Rhea" id="RHEA:32235"/>
        <dbReference type="ChEBI" id="CHEBI:15378"/>
        <dbReference type="ChEBI" id="CHEBI:43474"/>
        <dbReference type="ChEBI" id="CHEBI:57783"/>
        <dbReference type="ChEBI" id="CHEBI:64076"/>
        <dbReference type="ChEBI" id="CHEBI:456215"/>
        <dbReference type="ChEBI" id="CHEBI:456216"/>
        <dbReference type="EC" id="4.2.1.136"/>
    </reaction>
</comment>
<feature type="binding site" evidence="18">
    <location>
        <position position="184"/>
    </location>
    <ligand>
        <name>K(+)</name>
        <dbReference type="ChEBI" id="CHEBI:29103"/>
    </ligand>
</feature>
<dbReference type="PROSITE" id="PS51383">
    <property type="entry name" value="YJEF_C_3"/>
    <property type="match status" value="1"/>
</dbReference>
<dbReference type="InterPro" id="IPR036652">
    <property type="entry name" value="YjeF_N_dom_sf"/>
</dbReference>
<evidence type="ECO:0000256" key="19">
    <source>
        <dbReference type="PIRNR" id="PIRNR017184"/>
    </source>
</evidence>
<reference evidence="22 23" key="1">
    <citation type="submission" date="2016-01" db="EMBL/GenBank/DDBJ databases">
        <title>Draft Genome Sequences of Seven Thermophilic Sporeformers Isolated from Foods.</title>
        <authorList>
            <person name="Berendsen E.M."/>
            <person name="Wells-Bennik M.H."/>
            <person name="Krawcyk A.O."/>
            <person name="De Jong A."/>
            <person name="Holsappel S."/>
            <person name="Eijlander R.T."/>
            <person name="Kuipers O.P."/>
        </authorList>
    </citation>
    <scope>NUCLEOTIDE SEQUENCE [LARGE SCALE GENOMIC DNA]</scope>
    <source>
        <strain evidence="22 23">B4109</strain>
    </source>
</reference>
<evidence type="ECO:0000256" key="3">
    <source>
        <dbReference type="ARBA" id="ARBA00006001"/>
    </source>
</evidence>
<evidence type="ECO:0000256" key="10">
    <source>
        <dbReference type="ARBA" id="ARBA00023027"/>
    </source>
</evidence>
<dbReference type="SUPFAM" id="SSF53613">
    <property type="entry name" value="Ribokinase-like"/>
    <property type="match status" value="1"/>
</dbReference>
<dbReference type="HAMAP" id="MF_01966">
    <property type="entry name" value="NADHX_epimerase"/>
    <property type="match status" value="1"/>
</dbReference>
<evidence type="ECO:0000256" key="16">
    <source>
        <dbReference type="ARBA" id="ARBA00049209"/>
    </source>
</evidence>
<evidence type="ECO:0000256" key="18">
    <source>
        <dbReference type="HAMAP-Rule" id="MF_01966"/>
    </source>
</evidence>
<evidence type="ECO:0000256" key="9">
    <source>
        <dbReference type="ARBA" id="ARBA00022958"/>
    </source>
</evidence>
<evidence type="ECO:0000256" key="1">
    <source>
        <dbReference type="ARBA" id="ARBA00000013"/>
    </source>
</evidence>
<evidence type="ECO:0000256" key="2">
    <source>
        <dbReference type="ARBA" id="ARBA00000909"/>
    </source>
</evidence>
<dbReference type="GO" id="GO:0005524">
    <property type="term" value="F:ATP binding"/>
    <property type="evidence" value="ECO:0007669"/>
    <property type="project" value="UniProtKB-UniRule"/>
</dbReference>
<evidence type="ECO:0000259" key="20">
    <source>
        <dbReference type="PROSITE" id="PS51383"/>
    </source>
</evidence>
<feature type="binding site" evidence="17">
    <location>
        <position position="384"/>
    </location>
    <ligand>
        <name>(6S)-NADPHX</name>
        <dbReference type="ChEBI" id="CHEBI:64076"/>
    </ligand>
</feature>
<dbReference type="InterPro" id="IPR029056">
    <property type="entry name" value="Ribokinase-like"/>
</dbReference>
<comment type="catalytic activity">
    <reaction evidence="15 17 19">
        <text>(6S)-NADHX + ADP = AMP + phosphate + NADH + H(+)</text>
        <dbReference type="Rhea" id="RHEA:32223"/>
        <dbReference type="ChEBI" id="CHEBI:15378"/>
        <dbReference type="ChEBI" id="CHEBI:43474"/>
        <dbReference type="ChEBI" id="CHEBI:57945"/>
        <dbReference type="ChEBI" id="CHEBI:64074"/>
        <dbReference type="ChEBI" id="CHEBI:456215"/>
        <dbReference type="ChEBI" id="CHEBI:456216"/>
        <dbReference type="EC" id="4.2.1.136"/>
    </reaction>
</comment>
<comment type="function">
    <text evidence="18">Catalyzes the epimerization of the S- and R-forms of NAD(P)HX, a damaged form of NAD(P)H that is a result of enzymatic or heat-dependent hydration. This is a prerequisite for the S-specific NAD(P)H-hydrate dehydratase to allow the repair of both epimers of NAD(P)HX.</text>
</comment>
<dbReference type="GO" id="GO:0052856">
    <property type="term" value="F:NAD(P)HX epimerase activity"/>
    <property type="evidence" value="ECO:0007669"/>
    <property type="project" value="UniProtKB-UniRule"/>
</dbReference>
<evidence type="ECO:0000256" key="13">
    <source>
        <dbReference type="ARBA" id="ARBA00023268"/>
    </source>
</evidence>
<evidence type="ECO:0000256" key="4">
    <source>
        <dbReference type="ARBA" id="ARBA00009524"/>
    </source>
</evidence>
<dbReference type="PANTHER" id="PTHR12592">
    <property type="entry name" value="ATP-DEPENDENT (S)-NAD(P)H-HYDRATE DEHYDRATASE FAMILY MEMBER"/>
    <property type="match status" value="1"/>
</dbReference>
<dbReference type="Gene3D" id="3.40.50.10260">
    <property type="entry name" value="YjeF N-terminal domain"/>
    <property type="match status" value="1"/>
</dbReference>
<dbReference type="EC" id="4.2.1.136" evidence="19"/>
<comment type="caution">
    <text evidence="22">The sequence shown here is derived from an EMBL/GenBank/DDBJ whole genome shotgun (WGS) entry which is preliminary data.</text>
</comment>
<dbReference type="Pfam" id="PF01256">
    <property type="entry name" value="Carb_kinase"/>
    <property type="match status" value="1"/>
</dbReference>
<dbReference type="PROSITE" id="PS01050">
    <property type="entry name" value="YJEF_C_2"/>
    <property type="match status" value="1"/>
</dbReference>
<comment type="cofactor">
    <cofactor evidence="18 19">
        <name>K(+)</name>
        <dbReference type="ChEBI" id="CHEBI:29103"/>
    </cofactor>
    <text evidence="18 19">Binds 1 potassium ion per subunit.</text>
</comment>
<comment type="cofactor">
    <cofactor evidence="17">
        <name>Mg(2+)</name>
        <dbReference type="ChEBI" id="CHEBI:18420"/>
    </cofactor>
</comment>
<keyword evidence="10 17" id="KW-0520">NAD</keyword>
<dbReference type="PATRIC" id="fig|1422.18.peg.1142"/>
<evidence type="ECO:0000256" key="17">
    <source>
        <dbReference type="HAMAP-Rule" id="MF_01965"/>
    </source>
</evidence>
<feature type="binding site" evidence="17">
    <location>
        <position position="318"/>
    </location>
    <ligand>
        <name>(6S)-NADPHX</name>
        <dbReference type="ChEBI" id="CHEBI:64076"/>
    </ligand>
</feature>
<feature type="binding site" evidence="17">
    <location>
        <position position="501"/>
    </location>
    <ligand>
        <name>(6S)-NADPHX</name>
        <dbReference type="ChEBI" id="CHEBI:64076"/>
    </ligand>
</feature>
<evidence type="ECO:0000256" key="12">
    <source>
        <dbReference type="ARBA" id="ARBA00023239"/>
    </source>
</evidence>
<comment type="catalytic activity">
    <reaction evidence="1 18 19">
        <text>(6R)-NADHX = (6S)-NADHX</text>
        <dbReference type="Rhea" id="RHEA:32215"/>
        <dbReference type="ChEBI" id="CHEBI:64074"/>
        <dbReference type="ChEBI" id="CHEBI:64075"/>
        <dbReference type="EC" id="5.1.99.6"/>
    </reaction>
</comment>
<evidence type="ECO:0000313" key="22">
    <source>
        <dbReference type="EMBL" id="KYD22382.1"/>
    </source>
</evidence>
<dbReference type="EC" id="5.1.99.6" evidence="19"/>
<evidence type="ECO:0000256" key="11">
    <source>
        <dbReference type="ARBA" id="ARBA00023235"/>
    </source>
</evidence>
<dbReference type="Gene3D" id="3.40.1190.20">
    <property type="match status" value="1"/>
</dbReference>
<organism evidence="22 23">
    <name type="scientific">Geobacillus stearothermophilus</name>
    <name type="common">Bacillus stearothermophilus</name>
    <dbReference type="NCBI Taxonomy" id="1422"/>
    <lineage>
        <taxon>Bacteria</taxon>
        <taxon>Bacillati</taxon>
        <taxon>Bacillota</taxon>
        <taxon>Bacilli</taxon>
        <taxon>Bacillales</taxon>
        <taxon>Anoxybacillaceae</taxon>
        <taxon>Geobacillus</taxon>
    </lineage>
</organism>
<dbReference type="Proteomes" id="UP000075424">
    <property type="component" value="Unassembled WGS sequence"/>
</dbReference>
<feature type="binding site" evidence="18">
    <location>
        <begin position="114"/>
        <end position="118"/>
    </location>
    <ligand>
        <name>(6S)-NADPHX</name>
        <dbReference type="ChEBI" id="CHEBI:64076"/>
    </ligand>
</feature>
<feature type="binding site" evidence="18">
    <location>
        <position position="199"/>
    </location>
    <ligand>
        <name>(6S)-NADPHX</name>
        <dbReference type="ChEBI" id="CHEBI:64076"/>
    </ligand>
</feature>
<evidence type="ECO:0000256" key="15">
    <source>
        <dbReference type="ARBA" id="ARBA00048238"/>
    </source>
</evidence>
<evidence type="ECO:0000313" key="23">
    <source>
        <dbReference type="Proteomes" id="UP000075424"/>
    </source>
</evidence>
<dbReference type="Pfam" id="PF03853">
    <property type="entry name" value="YjeF_N"/>
    <property type="match status" value="1"/>
</dbReference>
<dbReference type="AlphaFoldDB" id="A0A150MDJ4"/>
<sequence>MGGIGWLNISELLARNARKFPDKTAIIDGETELFYAEVNRTVNLYVWEEQSKGATYMIPIVTAEEMYAIDREVAERIGISADSLMENAGQALFWALKKRIPPAAKVAVLAGTGNNGGDGFVIARMLKSYGYETDVWLVPPKEKVKGAARTALEVYERSGYAWIAYEGKERELAALLPHYDIIIDALLGIGVKGDVRPPYKEIIEQVNRSPAVVYAIDVPSGVPADGGEAGMAVRADATLTVQCPKLGAYTFPAADYYGELTVVDIGIPPAAVQAKAAARFLWEKSDVVRTMPKRTRSSHKGTYGKLLIVGGSKAMAGAVTLAAKAALRSGAGLVTIAVPEAMYEAVANRVPEAMCRLWPAEGGAFAGAADWDGLEIDAIAVGPGMGRTEGVRRLVNELVRQPVPLVIDADALFFWGDYAELVRERSAPTVITPHPGEMARLLRRPVSEVERDRFGVSKRLAMEYGVYVVLKGPYTIVTAPDGAQYVNATGNPALAKGGSGDVLTGIVAAFLLQHEAVQPAVSNAVFVHGKAADWLVQHGHSSWDVLASDVVDALPAVLTSLT</sequence>
<comment type="catalytic activity">
    <reaction evidence="2 18 19">
        <text>(6R)-NADPHX = (6S)-NADPHX</text>
        <dbReference type="Rhea" id="RHEA:32227"/>
        <dbReference type="ChEBI" id="CHEBI:64076"/>
        <dbReference type="ChEBI" id="CHEBI:64077"/>
        <dbReference type="EC" id="5.1.99.6"/>
    </reaction>
</comment>
<keyword evidence="6 17" id="KW-0547">Nucleotide-binding</keyword>
<feature type="binding site" evidence="17">
    <location>
        <begin position="471"/>
        <end position="475"/>
    </location>
    <ligand>
        <name>AMP</name>
        <dbReference type="ChEBI" id="CHEBI:456215"/>
    </ligand>
</feature>
<dbReference type="GO" id="GO:0052855">
    <property type="term" value="F:ADP-dependent NAD(P)H-hydrate dehydratase activity"/>
    <property type="evidence" value="ECO:0007669"/>
    <property type="project" value="UniProtKB-UniRule"/>
</dbReference>
<comment type="similarity">
    <text evidence="4 19">In the C-terminal section; belongs to the NnrD/CARKD family.</text>
</comment>
<comment type="similarity">
    <text evidence="17">Belongs to the NnrD/CARKD family.</text>
</comment>
<evidence type="ECO:0000259" key="21">
    <source>
        <dbReference type="PROSITE" id="PS51385"/>
    </source>
</evidence>
<dbReference type="InterPro" id="IPR000631">
    <property type="entry name" value="CARKD"/>
</dbReference>
<accession>A0A150MDJ4</accession>
<dbReference type="PIRSF" id="PIRSF017184">
    <property type="entry name" value="Nnr"/>
    <property type="match status" value="1"/>
</dbReference>
<keyword evidence="5 18" id="KW-0479">Metal-binding</keyword>
<dbReference type="HAMAP" id="MF_01965">
    <property type="entry name" value="NADHX_dehydratase"/>
    <property type="match status" value="1"/>
</dbReference>
<dbReference type="NCBIfam" id="TIGR00197">
    <property type="entry name" value="yjeF_nterm"/>
    <property type="match status" value="1"/>
</dbReference>
<feature type="domain" description="YjeF N-terminal" evidence="21">
    <location>
        <begin position="66"/>
        <end position="273"/>
    </location>
</feature>
<keyword evidence="8 17" id="KW-0521">NADP</keyword>
<dbReference type="InterPro" id="IPR004443">
    <property type="entry name" value="YjeF_N_dom"/>
</dbReference>
<dbReference type="InterPro" id="IPR030677">
    <property type="entry name" value="Nnr"/>
</dbReference>
<feature type="domain" description="YjeF C-terminal" evidence="20">
    <location>
        <begin position="283"/>
        <end position="561"/>
    </location>
</feature>
<evidence type="ECO:0000256" key="8">
    <source>
        <dbReference type="ARBA" id="ARBA00022857"/>
    </source>
</evidence>
<evidence type="ECO:0000256" key="7">
    <source>
        <dbReference type="ARBA" id="ARBA00022840"/>
    </source>
</evidence>
<dbReference type="GO" id="GO:0046496">
    <property type="term" value="P:nicotinamide nucleotide metabolic process"/>
    <property type="evidence" value="ECO:0007669"/>
    <property type="project" value="UniProtKB-UniRule"/>
</dbReference>
<feature type="binding site" evidence="18">
    <location>
        <begin position="188"/>
        <end position="194"/>
    </location>
    <ligand>
        <name>(6S)-NADPHX</name>
        <dbReference type="ChEBI" id="CHEBI:64076"/>
    </ligand>
</feature>
<evidence type="ECO:0000256" key="5">
    <source>
        <dbReference type="ARBA" id="ARBA00022723"/>
    </source>
</evidence>
<protein>
    <recommendedName>
        <fullName evidence="19">Bifunctional NAD(P)H-hydrate repair enzyme</fullName>
    </recommendedName>
    <alternativeName>
        <fullName evidence="19">Nicotinamide nucleotide repair protein</fullName>
    </alternativeName>
    <domain>
        <recommendedName>
            <fullName evidence="19">ADP-dependent (S)-NAD(P)H-hydrate dehydratase</fullName>
            <ecNumber evidence="19">4.2.1.136</ecNumber>
        </recommendedName>
        <alternativeName>
            <fullName evidence="19">ADP-dependent NAD(P)HX dehydratase</fullName>
        </alternativeName>
    </domain>
    <domain>
        <recommendedName>
            <fullName evidence="19">NAD(P)H-hydrate epimerase</fullName>
            <ecNumber evidence="19">5.1.99.6</ecNumber>
        </recommendedName>
    </domain>
</protein>
<dbReference type="GO" id="GO:0046872">
    <property type="term" value="F:metal ion binding"/>
    <property type="evidence" value="ECO:0007669"/>
    <property type="project" value="UniProtKB-UniRule"/>
</dbReference>
<dbReference type="SUPFAM" id="SSF64153">
    <property type="entry name" value="YjeF N-terminal domain-like"/>
    <property type="match status" value="1"/>
</dbReference>
<evidence type="ECO:0000256" key="6">
    <source>
        <dbReference type="ARBA" id="ARBA00022741"/>
    </source>
</evidence>
<keyword evidence="9 18" id="KW-0630">Potassium</keyword>
<proteinExistence type="inferred from homology"/>
<name>A0A150MDJ4_GEOSE</name>
<dbReference type="NCBIfam" id="TIGR00196">
    <property type="entry name" value="yjeF_cterm"/>
    <property type="match status" value="1"/>
</dbReference>